<keyword evidence="3" id="KW-1185">Reference proteome</keyword>
<accession>A0A543GB88</accession>
<name>A0A543GB88_9PSEU</name>
<dbReference type="InterPro" id="IPR011051">
    <property type="entry name" value="RmlC_Cupin_sf"/>
</dbReference>
<dbReference type="EMBL" id="VFPH01000001">
    <property type="protein sequence ID" value="TQM43347.1"/>
    <property type="molecule type" value="Genomic_DNA"/>
</dbReference>
<comment type="caution">
    <text evidence="2">The sequence shown here is derived from an EMBL/GenBank/DDBJ whole genome shotgun (WGS) entry which is preliminary data.</text>
</comment>
<feature type="domain" description="DUF985" evidence="1">
    <location>
        <begin position="8"/>
        <end position="127"/>
    </location>
</feature>
<protein>
    <recommendedName>
        <fullName evidence="1">DUF985 domain-containing protein</fullName>
    </recommendedName>
</protein>
<dbReference type="AlphaFoldDB" id="A0A543GB88"/>
<dbReference type="InterPro" id="IPR014710">
    <property type="entry name" value="RmlC-like_jellyroll"/>
</dbReference>
<evidence type="ECO:0000259" key="1">
    <source>
        <dbReference type="Pfam" id="PF06172"/>
    </source>
</evidence>
<dbReference type="Proteomes" id="UP000319818">
    <property type="component" value="Unassembled WGS sequence"/>
</dbReference>
<dbReference type="PANTHER" id="PTHR33387">
    <property type="entry name" value="RMLC-LIKE JELLY ROLL FOLD PROTEIN"/>
    <property type="match status" value="1"/>
</dbReference>
<dbReference type="Pfam" id="PF06172">
    <property type="entry name" value="Cupin_5"/>
    <property type="match status" value="1"/>
</dbReference>
<dbReference type="SUPFAM" id="SSF51182">
    <property type="entry name" value="RmlC-like cupins"/>
    <property type="match status" value="1"/>
</dbReference>
<dbReference type="InterPro" id="IPR009327">
    <property type="entry name" value="Cupin_DUF985"/>
</dbReference>
<proteinExistence type="predicted"/>
<reference evidence="2 3" key="1">
    <citation type="submission" date="2019-06" db="EMBL/GenBank/DDBJ databases">
        <title>Sequencing the genomes of 1000 actinobacteria strains.</title>
        <authorList>
            <person name="Klenk H.-P."/>
        </authorList>
    </citation>
    <scope>NUCLEOTIDE SEQUENCE [LARGE SCALE GENOMIC DNA]</scope>
    <source>
        <strain evidence="2 3">DSM 45511</strain>
    </source>
</reference>
<dbReference type="InterPro" id="IPR039935">
    <property type="entry name" value="YML079W-like"/>
</dbReference>
<evidence type="ECO:0000313" key="2">
    <source>
        <dbReference type="EMBL" id="TQM43347.1"/>
    </source>
</evidence>
<dbReference type="CDD" id="cd06121">
    <property type="entry name" value="cupin_YML079wp"/>
    <property type="match status" value="1"/>
</dbReference>
<dbReference type="PANTHER" id="PTHR33387:SF3">
    <property type="entry name" value="DUF985 DOMAIN-CONTAINING PROTEIN"/>
    <property type="match status" value="1"/>
</dbReference>
<sequence>MVSEGERVAEILGLEPLPGEGGLFRRTHIDAHSSAIYFLLIAPDFSAMHRLTNTETYHWYAGSPLRMLLLGGAADVSEPVLGPDLAAGERPQIVVPAGTWQGSSSAGGWSLVGTTTAPPFDWDGFELGERAALVAGYPEAAHRITALTR</sequence>
<dbReference type="Gene3D" id="2.60.120.10">
    <property type="entry name" value="Jelly Rolls"/>
    <property type="match status" value="1"/>
</dbReference>
<dbReference type="RefSeq" id="WP_246121550.1">
    <property type="nucleotide sequence ID" value="NZ_VFPH01000001.1"/>
</dbReference>
<organism evidence="2 3">
    <name type="scientific">Pseudonocardia cypriaca</name>
    <dbReference type="NCBI Taxonomy" id="882449"/>
    <lineage>
        <taxon>Bacteria</taxon>
        <taxon>Bacillati</taxon>
        <taxon>Actinomycetota</taxon>
        <taxon>Actinomycetes</taxon>
        <taxon>Pseudonocardiales</taxon>
        <taxon>Pseudonocardiaceae</taxon>
        <taxon>Pseudonocardia</taxon>
    </lineage>
</organism>
<evidence type="ECO:0000313" key="3">
    <source>
        <dbReference type="Proteomes" id="UP000319818"/>
    </source>
</evidence>
<gene>
    <name evidence="2" type="ORF">FB388_0691</name>
</gene>